<protein>
    <submittedName>
        <fullName evidence="1">Uncharacterized protein</fullName>
    </submittedName>
</protein>
<keyword evidence="2" id="KW-1185">Reference proteome</keyword>
<dbReference type="AlphaFoldDB" id="A0AAD6ULM1"/>
<reference evidence="1" key="1">
    <citation type="submission" date="2023-03" db="EMBL/GenBank/DDBJ databases">
        <title>Massive genome expansion in bonnet fungi (Mycena s.s.) driven by repeated elements and novel gene families across ecological guilds.</title>
        <authorList>
            <consortium name="Lawrence Berkeley National Laboratory"/>
            <person name="Harder C.B."/>
            <person name="Miyauchi S."/>
            <person name="Viragh M."/>
            <person name="Kuo A."/>
            <person name="Thoen E."/>
            <person name="Andreopoulos B."/>
            <person name="Lu D."/>
            <person name="Skrede I."/>
            <person name="Drula E."/>
            <person name="Henrissat B."/>
            <person name="Morin E."/>
            <person name="Kohler A."/>
            <person name="Barry K."/>
            <person name="LaButti K."/>
            <person name="Morin E."/>
            <person name="Salamov A."/>
            <person name="Lipzen A."/>
            <person name="Mereny Z."/>
            <person name="Hegedus B."/>
            <person name="Baldrian P."/>
            <person name="Stursova M."/>
            <person name="Weitz H."/>
            <person name="Taylor A."/>
            <person name="Grigoriev I.V."/>
            <person name="Nagy L.G."/>
            <person name="Martin F."/>
            <person name="Kauserud H."/>
        </authorList>
    </citation>
    <scope>NUCLEOTIDE SEQUENCE</scope>
    <source>
        <strain evidence="1">9144</strain>
    </source>
</reference>
<organism evidence="1 2">
    <name type="scientific">Mycena pura</name>
    <dbReference type="NCBI Taxonomy" id="153505"/>
    <lineage>
        <taxon>Eukaryota</taxon>
        <taxon>Fungi</taxon>
        <taxon>Dikarya</taxon>
        <taxon>Basidiomycota</taxon>
        <taxon>Agaricomycotina</taxon>
        <taxon>Agaricomycetes</taxon>
        <taxon>Agaricomycetidae</taxon>
        <taxon>Agaricales</taxon>
        <taxon>Marasmiineae</taxon>
        <taxon>Mycenaceae</taxon>
        <taxon>Mycena</taxon>
    </lineage>
</organism>
<accession>A0AAD6ULM1</accession>
<dbReference type="EMBL" id="JARJCW010000157">
    <property type="protein sequence ID" value="KAJ7190119.1"/>
    <property type="molecule type" value="Genomic_DNA"/>
</dbReference>
<evidence type="ECO:0000313" key="1">
    <source>
        <dbReference type="EMBL" id="KAJ7190119.1"/>
    </source>
</evidence>
<proteinExistence type="predicted"/>
<gene>
    <name evidence="1" type="ORF">GGX14DRAFT_323170</name>
</gene>
<evidence type="ECO:0000313" key="2">
    <source>
        <dbReference type="Proteomes" id="UP001219525"/>
    </source>
</evidence>
<sequence length="92" mass="10665">NPLPCSDLFQWLWSKIVENACRSFVRYWNTHKTRTQNTKGLPSGVAPGTVLEYPERYGMKHAGTPVDLDYVQQLRQTLPKTRQECLSWVTPE</sequence>
<name>A0AAD6ULM1_9AGAR</name>
<comment type="caution">
    <text evidence="1">The sequence shown here is derived from an EMBL/GenBank/DDBJ whole genome shotgun (WGS) entry which is preliminary data.</text>
</comment>
<feature type="non-terminal residue" evidence="1">
    <location>
        <position position="1"/>
    </location>
</feature>
<dbReference type="Proteomes" id="UP001219525">
    <property type="component" value="Unassembled WGS sequence"/>
</dbReference>
<feature type="non-terminal residue" evidence="1">
    <location>
        <position position="92"/>
    </location>
</feature>